<feature type="compositionally biased region" description="Polar residues" evidence="1">
    <location>
        <begin position="304"/>
        <end position="316"/>
    </location>
</feature>
<dbReference type="OrthoDB" id="10638076at2759"/>
<proteinExistence type="predicted"/>
<gene>
    <name evidence="3" type="ORF">IHE44_0008866</name>
    <name evidence="2" type="ORF">IHE44_007237</name>
</gene>
<name>A0A835NGM5_9PASS</name>
<feature type="non-terminal residue" evidence="2">
    <location>
        <position position="1"/>
    </location>
</feature>
<keyword evidence="4" id="KW-1185">Reference proteome</keyword>
<dbReference type="EMBL" id="JADDUC010000264">
    <property type="protein sequence ID" value="KAG0114775.1"/>
    <property type="molecule type" value="Genomic_DNA"/>
</dbReference>
<dbReference type="AlphaFoldDB" id="A0A835NGM5"/>
<reference evidence="2" key="1">
    <citation type="submission" date="2020-10" db="EMBL/GenBank/DDBJ databases">
        <title>Feather gene expression reveals the developmental basis of iridescence in African starlings.</title>
        <authorList>
            <person name="Rubenstein D.R."/>
        </authorList>
    </citation>
    <scope>NUCLEOTIDE SEQUENCE</scope>
    <source>
        <strain evidence="2">SS15</strain>
        <tissue evidence="2">Liver</tissue>
    </source>
</reference>
<evidence type="ECO:0000313" key="4">
    <source>
        <dbReference type="Proteomes" id="UP000618051"/>
    </source>
</evidence>
<reference evidence="3 4" key="2">
    <citation type="journal article" date="2021" name="J. Hered.">
        <title>Feather Gene Expression Elucidates the Developmental Basis of Plumage Iridescence in African Starlings.</title>
        <authorList>
            <person name="Rubenstein D.R."/>
            <person name="Corvelo A."/>
            <person name="MacManes M.D."/>
            <person name="Maia R."/>
            <person name="Narzisi G."/>
            <person name="Rousaki A."/>
            <person name="Vandenabeele P."/>
            <person name="Shawkey M.D."/>
            <person name="Solomon J."/>
        </authorList>
    </citation>
    <scope>NUCLEOTIDE SEQUENCE [LARGE SCALE GENOMIC DNA]</scope>
    <source>
        <strain evidence="3">SS15</strain>
    </source>
</reference>
<evidence type="ECO:0000256" key="1">
    <source>
        <dbReference type="SAM" id="MobiDB-lite"/>
    </source>
</evidence>
<evidence type="ECO:0000313" key="3">
    <source>
        <dbReference type="EMBL" id="KAI1240443.1"/>
    </source>
</evidence>
<dbReference type="Proteomes" id="UP000618051">
    <property type="component" value="Unassembled WGS sequence"/>
</dbReference>
<sequence length="361" mass="39878">MGPGQLPTAGPGRCLLVDTGHSHRVQVTFQVPLCCMASKQPLKVQNTISKEKSLTIRKPLKKRNSPSMAPPAPHLVRGSHKLYPAIIQGNDKVPLEQLDVHLATPEQHQRVHGHHAAVPDEHTARLDLLVVHQCAASHNSILLPHKNTALGLRILTKGDLKAKLAAMVSAGSRQRKMVPNSMSLPILTSTGSEAKWYPKGVSFSSGVNAPRSRSRTFDACKDSVLGGSISRDKTEVNHIDHVINGDRCLCNVGRDDNFGNSHRRPEEHRLLLFTGQVRDYLPFFCSFVNFINNNMSDSLQSQISFQPSQQHASSAVQKPEKHCNSKYSNDAPILPLQDLSTALQRSQSKPYLHQNRENRAT</sequence>
<reference evidence="3" key="3">
    <citation type="submission" date="2022-01" db="EMBL/GenBank/DDBJ databases">
        <authorList>
            <person name="Rubenstein D.R."/>
        </authorList>
    </citation>
    <scope>NUCLEOTIDE SEQUENCE</scope>
    <source>
        <strain evidence="3">SS15</strain>
        <tissue evidence="3">Liver</tissue>
    </source>
</reference>
<dbReference type="EMBL" id="JADDUC020000003">
    <property type="protein sequence ID" value="KAI1240443.1"/>
    <property type="molecule type" value="Genomic_DNA"/>
</dbReference>
<evidence type="ECO:0000313" key="2">
    <source>
        <dbReference type="EMBL" id="KAG0114775.1"/>
    </source>
</evidence>
<organism evidence="2">
    <name type="scientific">Lamprotornis superbus</name>
    <dbReference type="NCBI Taxonomy" id="245042"/>
    <lineage>
        <taxon>Eukaryota</taxon>
        <taxon>Metazoa</taxon>
        <taxon>Chordata</taxon>
        <taxon>Craniata</taxon>
        <taxon>Vertebrata</taxon>
        <taxon>Euteleostomi</taxon>
        <taxon>Archelosauria</taxon>
        <taxon>Archosauria</taxon>
        <taxon>Dinosauria</taxon>
        <taxon>Saurischia</taxon>
        <taxon>Theropoda</taxon>
        <taxon>Coelurosauria</taxon>
        <taxon>Aves</taxon>
        <taxon>Neognathae</taxon>
        <taxon>Neoaves</taxon>
        <taxon>Telluraves</taxon>
        <taxon>Australaves</taxon>
        <taxon>Passeriformes</taxon>
        <taxon>Sturnidae</taxon>
        <taxon>Lamprotornis</taxon>
    </lineage>
</organism>
<feature type="region of interest" description="Disordered" evidence="1">
    <location>
        <begin position="304"/>
        <end position="332"/>
    </location>
</feature>
<comment type="caution">
    <text evidence="2">The sequence shown here is derived from an EMBL/GenBank/DDBJ whole genome shotgun (WGS) entry which is preliminary data.</text>
</comment>
<accession>A0A835NGM5</accession>
<protein>
    <submittedName>
        <fullName evidence="2">Uncharacterized protein</fullName>
    </submittedName>
</protein>